<dbReference type="AlphaFoldDB" id="X0U078"/>
<reference evidence="2" key="1">
    <citation type="journal article" date="2014" name="Front. Microbiol.">
        <title>High frequency of phylogenetically diverse reductive dehalogenase-homologous genes in deep subseafloor sedimentary metagenomes.</title>
        <authorList>
            <person name="Kawai M."/>
            <person name="Futagami T."/>
            <person name="Toyoda A."/>
            <person name="Takaki Y."/>
            <person name="Nishi S."/>
            <person name="Hori S."/>
            <person name="Arai W."/>
            <person name="Tsubouchi T."/>
            <person name="Morono Y."/>
            <person name="Uchiyama I."/>
            <person name="Ito T."/>
            <person name="Fujiyama A."/>
            <person name="Inagaki F."/>
            <person name="Takami H."/>
        </authorList>
    </citation>
    <scope>NUCLEOTIDE SEQUENCE</scope>
    <source>
        <strain evidence="2">Expedition CK06-06</strain>
    </source>
</reference>
<feature type="transmembrane region" description="Helical" evidence="1">
    <location>
        <begin position="7"/>
        <end position="25"/>
    </location>
</feature>
<feature type="transmembrane region" description="Helical" evidence="1">
    <location>
        <begin position="31"/>
        <end position="50"/>
    </location>
</feature>
<feature type="non-terminal residue" evidence="2">
    <location>
        <position position="1"/>
    </location>
</feature>
<comment type="caution">
    <text evidence="2">The sequence shown here is derived from an EMBL/GenBank/DDBJ whole genome shotgun (WGS) entry which is preliminary data.</text>
</comment>
<proteinExistence type="predicted"/>
<evidence type="ECO:0000256" key="1">
    <source>
        <dbReference type="SAM" id="Phobius"/>
    </source>
</evidence>
<organism evidence="2">
    <name type="scientific">marine sediment metagenome</name>
    <dbReference type="NCBI Taxonomy" id="412755"/>
    <lineage>
        <taxon>unclassified sequences</taxon>
        <taxon>metagenomes</taxon>
        <taxon>ecological metagenomes</taxon>
    </lineage>
</organism>
<name>X0U078_9ZZZZ</name>
<gene>
    <name evidence="2" type="ORF">S01H1_22162</name>
</gene>
<feature type="transmembrane region" description="Helical" evidence="1">
    <location>
        <begin position="57"/>
        <end position="75"/>
    </location>
</feature>
<keyword evidence="1" id="KW-0472">Membrane</keyword>
<dbReference type="EMBL" id="BARS01012447">
    <property type="protein sequence ID" value="GAF99218.1"/>
    <property type="molecule type" value="Genomic_DNA"/>
</dbReference>
<protein>
    <submittedName>
        <fullName evidence="2">Uncharacterized protein</fullName>
    </submittedName>
</protein>
<keyword evidence="1" id="KW-0812">Transmembrane</keyword>
<feature type="non-terminal residue" evidence="2">
    <location>
        <position position="217"/>
    </location>
</feature>
<keyword evidence="1" id="KW-1133">Transmembrane helix</keyword>
<accession>X0U078</accession>
<sequence length="217" mass="24649">NVYSANTIGAIIGSVLAGFALIPLVGMQKSIAAVAMVNIILAVILLNFGLKERKWQRGLIISFLLFFTIPYALAVPEWNKKILASGIYHYAPEYIYHNLPYYMKPSYTDSESIMETWKKITGKEIKEIWKKIIRKEREVLFYKEGTHFTVSVEKRPMNKISLHIDGKTDASNSFKVDMITQLLSAHLPVLLYSCNTETNITTEIADSTNKILTKEPE</sequence>
<evidence type="ECO:0000313" key="2">
    <source>
        <dbReference type="EMBL" id="GAF99218.1"/>
    </source>
</evidence>